<accession>A0A286RK63</accession>
<dbReference type="AlphaFoldDB" id="A0A286RK63"/>
<dbReference type="GO" id="GO:0005776">
    <property type="term" value="C:autophagosome"/>
    <property type="evidence" value="ECO:0007669"/>
    <property type="project" value="TreeGrafter"/>
</dbReference>
<dbReference type="PROSITE" id="PS50011">
    <property type="entry name" value="PROTEIN_KINASE_DOM"/>
    <property type="match status" value="1"/>
</dbReference>
<evidence type="ECO:0000259" key="5">
    <source>
        <dbReference type="PROSITE" id="PS50011"/>
    </source>
</evidence>
<proteinExistence type="predicted"/>
<dbReference type="OrthoDB" id="9801841at2"/>
<dbReference type="KEGG" id="ttf:THTE_3750"/>
<evidence type="ECO:0000256" key="1">
    <source>
        <dbReference type="ARBA" id="ARBA00022679"/>
    </source>
</evidence>
<keyword evidence="1" id="KW-0808">Transferase</keyword>
<dbReference type="Gene3D" id="1.10.510.10">
    <property type="entry name" value="Transferase(Phosphotransferase) domain 1"/>
    <property type="match status" value="1"/>
</dbReference>
<keyword evidence="3 6" id="KW-0418">Kinase</keyword>
<dbReference type="Pfam" id="PF00069">
    <property type="entry name" value="Pkinase"/>
    <property type="match status" value="1"/>
</dbReference>
<dbReference type="GO" id="GO:0016020">
    <property type="term" value="C:membrane"/>
    <property type="evidence" value="ECO:0007669"/>
    <property type="project" value="TreeGrafter"/>
</dbReference>
<dbReference type="SUPFAM" id="SSF56112">
    <property type="entry name" value="Protein kinase-like (PK-like)"/>
    <property type="match status" value="1"/>
</dbReference>
<dbReference type="InterPro" id="IPR045269">
    <property type="entry name" value="Atg1-like"/>
</dbReference>
<evidence type="ECO:0000313" key="6">
    <source>
        <dbReference type="EMBL" id="ASV76351.1"/>
    </source>
</evidence>
<keyword evidence="7" id="KW-1185">Reference proteome</keyword>
<keyword evidence="6" id="KW-0723">Serine/threonine-protein kinase</keyword>
<gene>
    <name evidence="6" type="ORF">THTE_3750</name>
</gene>
<dbReference type="GO" id="GO:0000407">
    <property type="term" value="C:phagophore assembly site"/>
    <property type="evidence" value="ECO:0007669"/>
    <property type="project" value="TreeGrafter"/>
</dbReference>
<dbReference type="GO" id="GO:0005524">
    <property type="term" value="F:ATP binding"/>
    <property type="evidence" value="ECO:0007669"/>
    <property type="project" value="UniProtKB-KW"/>
</dbReference>
<dbReference type="Gene3D" id="3.30.200.20">
    <property type="entry name" value="Phosphorylase Kinase, domain 1"/>
    <property type="match status" value="1"/>
</dbReference>
<keyword evidence="2" id="KW-0547">Nucleotide-binding</keyword>
<evidence type="ECO:0000256" key="4">
    <source>
        <dbReference type="ARBA" id="ARBA00022840"/>
    </source>
</evidence>
<dbReference type="RefSeq" id="WP_157732134.1">
    <property type="nucleotide sequence ID" value="NZ_CP018477.1"/>
</dbReference>
<dbReference type="GO" id="GO:0004674">
    <property type="term" value="F:protein serine/threonine kinase activity"/>
    <property type="evidence" value="ECO:0007669"/>
    <property type="project" value="UniProtKB-KW"/>
</dbReference>
<evidence type="ECO:0000256" key="2">
    <source>
        <dbReference type="ARBA" id="ARBA00022741"/>
    </source>
</evidence>
<evidence type="ECO:0000313" key="7">
    <source>
        <dbReference type="Proteomes" id="UP000215086"/>
    </source>
</evidence>
<dbReference type="GO" id="GO:0005829">
    <property type="term" value="C:cytosol"/>
    <property type="evidence" value="ECO:0007669"/>
    <property type="project" value="TreeGrafter"/>
</dbReference>
<dbReference type="CDD" id="cd14014">
    <property type="entry name" value="STKc_PknB_like"/>
    <property type="match status" value="1"/>
</dbReference>
<keyword evidence="4" id="KW-0067">ATP-binding</keyword>
<dbReference type="InterPro" id="IPR000719">
    <property type="entry name" value="Prot_kinase_dom"/>
</dbReference>
<protein>
    <submittedName>
        <fullName evidence="6">Serine/threonine protein kinase</fullName>
    </submittedName>
</protein>
<name>A0A286RK63_9BACT</name>
<evidence type="ECO:0000256" key="3">
    <source>
        <dbReference type="ARBA" id="ARBA00022777"/>
    </source>
</evidence>
<dbReference type="PANTHER" id="PTHR24348">
    <property type="entry name" value="SERINE/THREONINE-PROTEIN KINASE UNC-51-RELATED"/>
    <property type="match status" value="1"/>
</dbReference>
<organism evidence="6 7">
    <name type="scientific">Thermogutta terrifontis</name>
    <dbReference type="NCBI Taxonomy" id="1331910"/>
    <lineage>
        <taxon>Bacteria</taxon>
        <taxon>Pseudomonadati</taxon>
        <taxon>Planctomycetota</taxon>
        <taxon>Planctomycetia</taxon>
        <taxon>Pirellulales</taxon>
        <taxon>Thermoguttaceae</taxon>
        <taxon>Thermogutta</taxon>
    </lineage>
</organism>
<sequence>MTVLRAGSIERSFHHELPVSARRLGEWVLIRPVAEGNWTQLYQAQAASASPGSPPQYAVKTIRPECFDSSIAQRILAREVEVARMVTHPHIVPVLAWQLRHPPQYVVMPWLEGVSLRDLLRQRSPLPTAEALWLTRQIAEGLAALHAAGWIHADLKPENIIVNSDYHVTLIDLGFCVRQSEIQGRRRLIAGTLNYIAPEWWTMDGRPDARSDLFSLGVILYEMLCGRRPTNAKTLDELVALHRTWRLPAAQTVRGTLPRELVRLLRSLLARIPERRPHSATALIEALYPLEIEFFTDRDYSAALEHAGTNTVFSRHC</sequence>
<dbReference type="Proteomes" id="UP000215086">
    <property type="component" value="Chromosome"/>
</dbReference>
<dbReference type="EMBL" id="CP018477">
    <property type="protein sequence ID" value="ASV76351.1"/>
    <property type="molecule type" value="Genomic_DNA"/>
</dbReference>
<feature type="domain" description="Protein kinase" evidence="5">
    <location>
        <begin position="27"/>
        <end position="295"/>
    </location>
</feature>
<dbReference type="InterPro" id="IPR011009">
    <property type="entry name" value="Kinase-like_dom_sf"/>
</dbReference>
<dbReference type="SMART" id="SM00220">
    <property type="entry name" value="S_TKc"/>
    <property type="match status" value="1"/>
</dbReference>
<reference evidence="6 7" key="1">
    <citation type="journal article" name="Front. Microbiol.">
        <title>Sugar Metabolism of the First Thermophilic Planctomycete Thermogutta terrifontis: Comparative Genomic and Transcriptomic Approaches.</title>
        <authorList>
            <person name="Elcheninov A.G."/>
            <person name="Menzel P."/>
            <person name="Gudbergsdottir S.R."/>
            <person name="Slesarev A.I."/>
            <person name="Kadnikov V.V."/>
            <person name="Krogh A."/>
            <person name="Bonch-Osmolovskaya E.A."/>
            <person name="Peng X."/>
            <person name="Kublanov I.V."/>
        </authorList>
    </citation>
    <scope>NUCLEOTIDE SEQUENCE [LARGE SCALE GENOMIC DNA]</scope>
    <source>
        <strain evidence="6 7">R1</strain>
    </source>
</reference>
<dbReference type="PANTHER" id="PTHR24348:SF22">
    <property type="entry name" value="NON-SPECIFIC SERINE_THREONINE PROTEIN KINASE"/>
    <property type="match status" value="1"/>
</dbReference>